<dbReference type="InterPro" id="IPR002110">
    <property type="entry name" value="Ankyrin_rpt"/>
</dbReference>
<dbReference type="Pfam" id="PF12796">
    <property type="entry name" value="Ank_2"/>
    <property type="match status" value="1"/>
</dbReference>
<proteinExistence type="predicted"/>
<comment type="caution">
    <text evidence="3">The sequence shown here is derived from an EMBL/GenBank/DDBJ whole genome shotgun (WGS) entry which is preliminary data.</text>
</comment>
<dbReference type="EMBL" id="QLYX01000001">
    <property type="protein sequence ID" value="RAY16721.1"/>
    <property type="molecule type" value="Genomic_DNA"/>
</dbReference>
<dbReference type="Gene3D" id="1.25.40.20">
    <property type="entry name" value="Ankyrin repeat-containing domain"/>
    <property type="match status" value="1"/>
</dbReference>
<evidence type="ECO:0000256" key="2">
    <source>
        <dbReference type="SAM" id="MobiDB-lite"/>
    </source>
</evidence>
<keyword evidence="1" id="KW-0040">ANK repeat</keyword>
<feature type="repeat" description="ANK" evidence="1">
    <location>
        <begin position="495"/>
        <end position="528"/>
    </location>
</feature>
<dbReference type="InterPro" id="IPR036770">
    <property type="entry name" value="Ankyrin_rpt-contain_sf"/>
</dbReference>
<evidence type="ECO:0000256" key="1">
    <source>
        <dbReference type="PROSITE-ProRule" id="PRU00023"/>
    </source>
</evidence>
<dbReference type="OrthoDB" id="3276909at2"/>
<dbReference type="PROSITE" id="PS50088">
    <property type="entry name" value="ANK_REPEAT"/>
    <property type="match status" value="1"/>
</dbReference>
<evidence type="ECO:0000313" key="3">
    <source>
        <dbReference type="EMBL" id="RAY16721.1"/>
    </source>
</evidence>
<evidence type="ECO:0000313" key="4">
    <source>
        <dbReference type="Proteomes" id="UP000251891"/>
    </source>
</evidence>
<sequence>MSATAPRVLTPEERSSWARVRRYAVPRQMIERATERRLAGDWRGACAAANVDVAFDPAEVARTHGAEVAAALEDDLLHLAPELARWHLPRILGGRSTLATHQAVILADHDQAGGAVLRLRTPTMADGSQRLTLAFGRMRSKEGSAAEFPFGARYSWARSRHLWDARRTDELRERWGGGDRTPFFRPDGTPLGAAELPAADPGPGDPVARTEWVSLLHGRGEVEAAFAAAGIDLDPTPLDLGRYYNKKIDPLPVLTALPLALTRLAAEAELLGADRLVIPHGWRYSVLIDARDGRPRLKLIRREGAGDAPIAPASSWRRPVDLDLLREGVLTPERLHPLIRAALFPARPADAGPAGPPDPEASPVPVRVRCRGEWHEVAPGGDGLTMPHTAEEQRREQALQALGGEISGCFAVQRAWRGGGRWLPKGLRAQRRELFNRVQHGDAPGVLALLDAGISPHVRDGRQRSLLHLLHLVDHEALLPRLLAAGLDLEAEDHHQRTPLHVAVGDGGSTALVRALLDAGARIDVLDHQEWSLSNLIRRHRRTDLKFLDERLQRECPDVGHEWYDAYDEEQDEDDEDDE</sequence>
<accession>A0A365HC97</accession>
<gene>
    <name evidence="3" type="ORF">DPM19_00635</name>
</gene>
<protein>
    <submittedName>
        <fullName evidence="3">Ankyrin repeat domain-containing protein</fullName>
    </submittedName>
</protein>
<keyword evidence="4" id="KW-1185">Reference proteome</keyword>
<feature type="compositionally biased region" description="Low complexity" evidence="2">
    <location>
        <begin position="190"/>
        <end position="204"/>
    </location>
</feature>
<dbReference type="PROSITE" id="PS50297">
    <property type="entry name" value="ANK_REP_REGION"/>
    <property type="match status" value="1"/>
</dbReference>
<dbReference type="SUPFAM" id="SSF48403">
    <property type="entry name" value="Ankyrin repeat"/>
    <property type="match status" value="1"/>
</dbReference>
<reference evidence="3 4" key="1">
    <citation type="submission" date="2018-06" db="EMBL/GenBank/DDBJ databases">
        <title>Actinomadura craniellae sp. nov. isolated from marine sponge Craniella sp.</title>
        <authorList>
            <person name="Li L."/>
            <person name="Xu Q.H."/>
            <person name="Lin H.W."/>
            <person name="Lu Y.H."/>
        </authorList>
    </citation>
    <scope>NUCLEOTIDE SEQUENCE [LARGE SCALE GENOMIC DNA]</scope>
    <source>
        <strain evidence="3 4">LHW63021</strain>
    </source>
</reference>
<feature type="region of interest" description="Disordered" evidence="2">
    <location>
        <begin position="177"/>
        <end position="204"/>
    </location>
</feature>
<dbReference type="Proteomes" id="UP000251891">
    <property type="component" value="Unassembled WGS sequence"/>
</dbReference>
<dbReference type="RefSeq" id="WP_111862773.1">
    <property type="nucleotide sequence ID" value="NZ_QLYX01000001.1"/>
</dbReference>
<organism evidence="3 4">
    <name type="scientific">Actinomadura craniellae</name>
    <dbReference type="NCBI Taxonomy" id="2231787"/>
    <lineage>
        <taxon>Bacteria</taxon>
        <taxon>Bacillati</taxon>
        <taxon>Actinomycetota</taxon>
        <taxon>Actinomycetes</taxon>
        <taxon>Streptosporangiales</taxon>
        <taxon>Thermomonosporaceae</taxon>
        <taxon>Actinomadura</taxon>
    </lineage>
</organism>
<dbReference type="AlphaFoldDB" id="A0A365HC97"/>
<name>A0A365HC97_9ACTN</name>